<organism evidence="2 3">
    <name type="scientific">Streptomyces caeni</name>
    <dbReference type="NCBI Taxonomy" id="2307231"/>
    <lineage>
        <taxon>Bacteria</taxon>
        <taxon>Bacillati</taxon>
        <taxon>Actinomycetota</taxon>
        <taxon>Actinomycetes</taxon>
        <taxon>Kitasatosporales</taxon>
        <taxon>Streptomycetaceae</taxon>
        <taxon>Streptomyces</taxon>
    </lineage>
</organism>
<evidence type="ECO:0000313" key="2">
    <source>
        <dbReference type="EMBL" id="MFD1661091.1"/>
    </source>
</evidence>
<accession>A0ABW4IX45</accession>
<keyword evidence="3" id="KW-1185">Reference proteome</keyword>
<dbReference type="GO" id="GO:0008483">
    <property type="term" value="F:transaminase activity"/>
    <property type="evidence" value="ECO:0007669"/>
    <property type="project" value="UniProtKB-KW"/>
</dbReference>
<reference evidence="3" key="1">
    <citation type="journal article" date="2019" name="Int. J. Syst. Evol. Microbiol.">
        <title>The Global Catalogue of Microorganisms (GCM) 10K type strain sequencing project: providing services to taxonomists for standard genome sequencing and annotation.</title>
        <authorList>
            <consortium name="The Broad Institute Genomics Platform"/>
            <consortium name="The Broad Institute Genome Sequencing Center for Infectious Disease"/>
            <person name="Wu L."/>
            <person name="Ma J."/>
        </authorList>
    </citation>
    <scope>NUCLEOTIDE SEQUENCE [LARGE SCALE GENOMIC DNA]</scope>
    <source>
        <strain evidence="3">CGMCC 1.12470</strain>
    </source>
</reference>
<proteinExistence type="predicted"/>
<evidence type="ECO:0000313" key="3">
    <source>
        <dbReference type="Proteomes" id="UP001597261"/>
    </source>
</evidence>
<comment type="caution">
    <text evidence="2">The sequence shown here is derived from an EMBL/GenBank/DDBJ whole genome shotgun (WGS) entry which is preliminary data.</text>
</comment>
<feature type="non-terminal residue" evidence="2">
    <location>
        <position position="1"/>
    </location>
</feature>
<sequence length="75" mass="7453">PGYAPGYAPEYAPAAALQPVPQTGLPGLAAAAQNRRGMPAAGGLTAAQVRGRTQPEPAPEPTGWPAAGAMYDQVG</sequence>
<evidence type="ECO:0000256" key="1">
    <source>
        <dbReference type="SAM" id="MobiDB-lite"/>
    </source>
</evidence>
<name>A0ABW4IX45_9ACTN</name>
<feature type="region of interest" description="Disordered" evidence="1">
    <location>
        <begin position="44"/>
        <end position="75"/>
    </location>
</feature>
<gene>
    <name evidence="2" type="ORF">ACFSL4_23525</name>
</gene>
<keyword evidence="2" id="KW-0032">Aminotransferase</keyword>
<keyword evidence="2" id="KW-0808">Transferase</keyword>
<dbReference type="EMBL" id="JBHUDX010000067">
    <property type="protein sequence ID" value="MFD1661091.1"/>
    <property type="molecule type" value="Genomic_DNA"/>
</dbReference>
<protein>
    <submittedName>
        <fullName evidence="2">Histidinol-phosphate aminotransferase family protein</fullName>
    </submittedName>
</protein>
<dbReference type="Proteomes" id="UP001597261">
    <property type="component" value="Unassembled WGS sequence"/>
</dbReference>